<organism evidence="9 10">
    <name type="scientific">Geodia barretti</name>
    <name type="common">Barrett's horny sponge</name>
    <dbReference type="NCBI Taxonomy" id="519541"/>
    <lineage>
        <taxon>Eukaryota</taxon>
        <taxon>Metazoa</taxon>
        <taxon>Porifera</taxon>
        <taxon>Demospongiae</taxon>
        <taxon>Heteroscleromorpha</taxon>
        <taxon>Tetractinellida</taxon>
        <taxon>Astrophorina</taxon>
        <taxon>Geodiidae</taxon>
        <taxon>Geodia</taxon>
    </lineage>
</organism>
<dbReference type="AlphaFoldDB" id="A0AA35SX53"/>
<feature type="compositionally biased region" description="Gly residues" evidence="6">
    <location>
        <begin position="183"/>
        <end position="192"/>
    </location>
</feature>
<feature type="domain" description="ABC-2 type transporter transmembrane" evidence="8">
    <location>
        <begin position="256"/>
        <end position="462"/>
    </location>
</feature>
<feature type="transmembrane region" description="Helical" evidence="7">
    <location>
        <begin position="349"/>
        <end position="374"/>
    </location>
</feature>
<evidence type="ECO:0000256" key="1">
    <source>
        <dbReference type="ARBA" id="ARBA00004141"/>
    </source>
</evidence>
<name>A0AA35SX53_GEOBA</name>
<protein>
    <submittedName>
        <fullName evidence="9">ABC transporter G family member 14</fullName>
    </submittedName>
</protein>
<evidence type="ECO:0000313" key="9">
    <source>
        <dbReference type="EMBL" id="CAI8037319.1"/>
    </source>
</evidence>
<proteinExistence type="predicted"/>
<dbReference type="Proteomes" id="UP001174909">
    <property type="component" value="Unassembled WGS sequence"/>
</dbReference>
<feature type="transmembrane region" description="Helical" evidence="7">
    <location>
        <begin position="386"/>
        <end position="407"/>
    </location>
</feature>
<dbReference type="EMBL" id="CASHTH010002923">
    <property type="protein sequence ID" value="CAI8037319.1"/>
    <property type="molecule type" value="Genomic_DNA"/>
</dbReference>
<feature type="transmembrane region" description="Helical" evidence="7">
    <location>
        <begin position="307"/>
        <end position="328"/>
    </location>
</feature>
<feature type="transmembrane region" description="Helical" evidence="7">
    <location>
        <begin position="414"/>
        <end position="434"/>
    </location>
</feature>
<gene>
    <name evidence="9" type="ORF">GBAR_LOCUS20856</name>
</gene>
<evidence type="ECO:0000256" key="2">
    <source>
        <dbReference type="ARBA" id="ARBA00022448"/>
    </source>
</evidence>
<dbReference type="GO" id="GO:0005886">
    <property type="term" value="C:plasma membrane"/>
    <property type="evidence" value="ECO:0007669"/>
    <property type="project" value="TreeGrafter"/>
</dbReference>
<dbReference type="PANTHER" id="PTHR48041:SF63">
    <property type="entry name" value="EARLY GENE AT 23, ISOFORM C"/>
    <property type="match status" value="1"/>
</dbReference>
<feature type="transmembrane region" description="Helical" evidence="7">
    <location>
        <begin position="276"/>
        <end position="295"/>
    </location>
</feature>
<evidence type="ECO:0000256" key="4">
    <source>
        <dbReference type="ARBA" id="ARBA00022989"/>
    </source>
</evidence>
<sequence length="538" mass="60946">MSLASGRVEINSVPLSKRLKRKMSYVQQTDVFFPNLTLRETLRYSALIRLPSTFSFRQKLDKEPTSGLDSTSALQLLDSVERATGNEREQDHRHVHTSTFLPVDLVTDDSSRKILIGEDPQQDTRPKSLQVSKWQRVVQWFWTQFDIRSEDRRRRRRRERGDVESGRFEMTAPQLSGEEVGKGEGVGVGEGQGVKEEVVEVEEREGEKEIEGEEAEGLAADESPEDETKDDRESIGSGDSTETVDTGKWPTSWWWQVAVLTVRNFRQSRHTIISKTNLFLTAALCIVCSLVWFQIPRTEESISDRTGFIYFTLTFWSFDIMFTALFAFPAERVVINRERSNGAYRLSAYYLAKTFSELPLILVRPSIFIIVTYWTVGMNGVTSFFGFWFFILHMSFLTQSLGLLIGATVTNASVALTLAVLTVISCMLVAGFFVEHLPHWLGWAKIISFVTYGYDALLRLEFTQDSRFSCSEGASSYASCNTTSPTDSSNETTAISGPDILQELGGAYPLHVCFLAILVFALVFRTLTYLSLRFLHRP</sequence>
<dbReference type="InterPro" id="IPR050352">
    <property type="entry name" value="ABCG_transporters"/>
</dbReference>
<evidence type="ECO:0000259" key="8">
    <source>
        <dbReference type="Pfam" id="PF01061"/>
    </source>
</evidence>
<feature type="transmembrane region" description="Helical" evidence="7">
    <location>
        <begin position="508"/>
        <end position="532"/>
    </location>
</feature>
<keyword evidence="3 7" id="KW-0812">Transmembrane</keyword>
<dbReference type="GO" id="GO:0140359">
    <property type="term" value="F:ABC-type transporter activity"/>
    <property type="evidence" value="ECO:0007669"/>
    <property type="project" value="InterPro"/>
</dbReference>
<evidence type="ECO:0000256" key="3">
    <source>
        <dbReference type="ARBA" id="ARBA00022692"/>
    </source>
</evidence>
<feature type="compositionally biased region" description="Acidic residues" evidence="6">
    <location>
        <begin position="199"/>
        <end position="216"/>
    </location>
</feature>
<dbReference type="InterPro" id="IPR027417">
    <property type="entry name" value="P-loop_NTPase"/>
</dbReference>
<dbReference type="SUPFAM" id="SSF52540">
    <property type="entry name" value="P-loop containing nucleoside triphosphate hydrolases"/>
    <property type="match status" value="1"/>
</dbReference>
<dbReference type="InterPro" id="IPR013525">
    <property type="entry name" value="ABC2_TM"/>
</dbReference>
<keyword evidence="2" id="KW-0813">Transport</keyword>
<reference evidence="9" key="1">
    <citation type="submission" date="2023-03" db="EMBL/GenBank/DDBJ databases">
        <authorList>
            <person name="Steffen K."/>
            <person name="Cardenas P."/>
        </authorList>
    </citation>
    <scope>NUCLEOTIDE SEQUENCE</scope>
</reference>
<evidence type="ECO:0000256" key="7">
    <source>
        <dbReference type="SAM" id="Phobius"/>
    </source>
</evidence>
<evidence type="ECO:0000256" key="6">
    <source>
        <dbReference type="SAM" id="MobiDB-lite"/>
    </source>
</evidence>
<dbReference type="Gene3D" id="3.40.50.300">
    <property type="entry name" value="P-loop containing nucleotide triphosphate hydrolases"/>
    <property type="match status" value="1"/>
</dbReference>
<comment type="subcellular location">
    <subcellularLocation>
        <location evidence="1">Membrane</location>
        <topology evidence="1">Multi-pass membrane protein</topology>
    </subcellularLocation>
</comment>
<keyword evidence="5 7" id="KW-0472">Membrane</keyword>
<keyword evidence="4 7" id="KW-1133">Transmembrane helix</keyword>
<evidence type="ECO:0000256" key="5">
    <source>
        <dbReference type="ARBA" id="ARBA00023136"/>
    </source>
</evidence>
<comment type="caution">
    <text evidence="9">The sequence shown here is derived from an EMBL/GenBank/DDBJ whole genome shotgun (WGS) entry which is preliminary data.</text>
</comment>
<feature type="region of interest" description="Disordered" evidence="6">
    <location>
        <begin position="153"/>
        <end position="245"/>
    </location>
</feature>
<accession>A0AA35SX53</accession>
<dbReference type="PANTHER" id="PTHR48041">
    <property type="entry name" value="ABC TRANSPORTER G FAMILY MEMBER 28"/>
    <property type="match status" value="1"/>
</dbReference>
<dbReference type="Pfam" id="PF01061">
    <property type="entry name" value="ABC2_membrane"/>
    <property type="match status" value="1"/>
</dbReference>
<keyword evidence="10" id="KW-1185">Reference proteome</keyword>
<evidence type="ECO:0000313" key="10">
    <source>
        <dbReference type="Proteomes" id="UP001174909"/>
    </source>
</evidence>